<reference evidence="5 6" key="1">
    <citation type="journal article" date="2017" name="Front. Microbiol.">
        <title>New Insights into the Diversity of the Genus Faecalibacterium.</title>
        <authorList>
            <person name="Benevides L."/>
            <person name="Burman S."/>
            <person name="Martin R."/>
            <person name="Robert V."/>
            <person name="Thomas M."/>
            <person name="Miquel S."/>
            <person name="Chain F."/>
            <person name="Sokol H."/>
            <person name="Bermudez-Humaran L.G."/>
            <person name="Morrison M."/>
            <person name="Langella P."/>
            <person name="Azevedo V.A."/>
            <person name="Chatel J.M."/>
            <person name="Soares S."/>
        </authorList>
    </citation>
    <scope>NUCLEOTIDE SEQUENCE [LARGE SCALE GENOMIC DNA]</scope>
    <source>
        <strain evidence="5 6">CNCM I 4575</strain>
    </source>
</reference>
<evidence type="ECO:0000313" key="5">
    <source>
        <dbReference type="EMBL" id="PDX82191.1"/>
    </source>
</evidence>
<feature type="domain" description="DUF4422" evidence="4">
    <location>
        <begin position="5"/>
        <end position="242"/>
    </location>
</feature>
<keyword evidence="1" id="KW-0328">Glycosyltransferase</keyword>
<sequence>MSNIKIFTSYHKKCELLKNKYIYPIQVGTDVNGIIYEDTLHDNTGDNISGKNGMYCELTAQYWAWKNTDADYYGFMHYRRYFSFNPSQLEEDTFGNVLYERLDAQAVEDLRLNEKTIESFVNNYDVICTEGQNIAGLGQGKTVWEHYKNSPHHRLDDMQKILDIISEQYPDYLDAAQEYMKSRTAYFCNMYILRKDIFNEYSEWLFGILKEHEKRSDFSDYDVDEYRVSGFLAERLWGIYYTWLKKNHGELRFKEVQRSFFTETDEQAEITPVFTGKTVPIVLAADNKYVPYVTVTIQSIIENSNTDYKYDIIILDSNISTENQKKVSKEFSSGRISIRFYNVKSYLENRNLFIHRHFTVEIYYRLLMQDIMKGYDKVVYLDSDLVVLDDVAKLYETDIGENYIAAVVDADFAGCYKGVDPDRKEYYEKVLRMANPYHYFNSGVLVMNLTQFRKNITVKDIFDLAESKKWLFPDQDVLNVICEGHVYYLDAAWNVMMNWKDANSSRLATLRLAPHQMYQDYLDSRKHIKIAHFAGFQKPWNVPDCDFAEYFWKYARNTSVYEQLLAGCGGKKKLAGSVVEADSAYQLQIPGMEETIYIDGMYIRLINKLNKWFPKGSRRRERVKKLAKIFVGK</sequence>
<evidence type="ECO:0000256" key="2">
    <source>
        <dbReference type="ARBA" id="ARBA00022679"/>
    </source>
</evidence>
<keyword evidence="2" id="KW-0808">Transferase</keyword>
<accession>A0A2A7AT07</accession>
<dbReference type="Gene3D" id="3.90.550.10">
    <property type="entry name" value="Spore Coat Polysaccharide Biosynthesis Protein SpsA, Chain A"/>
    <property type="match status" value="1"/>
</dbReference>
<evidence type="ECO:0000256" key="1">
    <source>
        <dbReference type="ARBA" id="ARBA00022676"/>
    </source>
</evidence>
<dbReference type="GO" id="GO:0046872">
    <property type="term" value="F:metal ion binding"/>
    <property type="evidence" value="ECO:0007669"/>
    <property type="project" value="UniProtKB-KW"/>
</dbReference>
<evidence type="ECO:0000313" key="6">
    <source>
        <dbReference type="Proteomes" id="UP000220005"/>
    </source>
</evidence>
<dbReference type="PANTHER" id="PTHR13778">
    <property type="entry name" value="GLYCOSYLTRANSFERASE 8 DOMAIN-CONTAINING PROTEIN"/>
    <property type="match status" value="1"/>
</dbReference>
<dbReference type="InterPro" id="IPR025536">
    <property type="entry name" value="DUF4422"/>
</dbReference>
<dbReference type="RefSeq" id="WP_097838694.1">
    <property type="nucleotide sequence ID" value="NZ_NMTY01000004.1"/>
</dbReference>
<dbReference type="Proteomes" id="UP000220005">
    <property type="component" value="Unassembled WGS sequence"/>
</dbReference>
<evidence type="ECO:0000256" key="3">
    <source>
        <dbReference type="ARBA" id="ARBA00022723"/>
    </source>
</evidence>
<comment type="caution">
    <text evidence="5">The sequence shown here is derived from an EMBL/GenBank/DDBJ whole genome shotgun (WGS) entry which is preliminary data.</text>
</comment>
<dbReference type="SUPFAM" id="SSF53448">
    <property type="entry name" value="Nucleotide-diphospho-sugar transferases"/>
    <property type="match status" value="1"/>
</dbReference>
<dbReference type="PANTHER" id="PTHR13778:SF47">
    <property type="entry name" value="LIPOPOLYSACCHARIDE 1,3-GALACTOSYLTRANSFERASE"/>
    <property type="match status" value="1"/>
</dbReference>
<dbReference type="InterPro" id="IPR029044">
    <property type="entry name" value="Nucleotide-diphossugar_trans"/>
</dbReference>
<organism evidence="5 6">
    <name type="scientific">Faecalibacterium prausnitzii</name>
    <dbReference type="NCBI Taxonomy" id="853"/>
    <lineage>
        <taxon>Bacteria</taxon>
        <taxon>Bacillati</taxon>
        <taxon>Bacillota</taxon>
        <taxon>Clostridia</taxon>
        <taxon>Eubacteriales</taxon>
        <taxon>Oscillospiraceae</taxon>
        <taxon>Faecalibacterium</taxon>
    </lineage>
</organism>
<protein>
    <recommendedName>
        <fullName evidence="4">DUF4422 domain-containing protein</fullName>
    </recommendedName>
</protein>
<gene>
    <name evidence="5" type="ORF">CGS58_01600</name>
</gene>
<dbReference type="Pfam" id="PF01501">
    <property type="entry name" value="Glyco_transf_8"/>
    <property type="match status" value="1"/>
</dbReference>
<keyword evidence="3" id="KW-0479">Metal-binding</keyword>
<dbReference type="InterPro" id="IPR050748">
    <property type="entry name" value="Glycosyltrans_8_dom-fam"/>
</dbReference>
<dbReference type="AlphaFoldDB" id="A0A2A7AT07"/>
<dbReference type="GO" id="GO:0016757">
    <property type="term" value="F:glycosyltransferase activity"/>
    <property type="evidence" value="ECO:0007669"/>
    <property type="project" value="UniProtKB-KW"/>
</dbReference>
<dbReference type="Pfam" id="PF14393">
    <property type="entry name" value="DUF4422"/>
    <property type="match status" value="1"/>
</dbReference>
<dbReference type="InterPro" id="IPR002495">
    <property type="entry name" value="Glyco_trans_8"/>
</dbReference>
<dbReference type="CDD" id="cd04194">
    <property type="entry name" value="GT8_A4GalT_like"/>
    <property type="match status" value="1"/>
</dbReference>
<name>A0A2A7AT07_9FIRM</name>
<evidence type="ECO:0000259" key="4">
    <source>
        <dbReference type="Pfam" id="PF14393"/>
    </source>
</evidence>
<proteinExistence type="predicted"/>
<dbReference type="EMBL" id="NMTY01000004">
    <property type="protein sequence ID" value="PDX82191.1"/>
    <property type="molecule type" value="Genomic_DNA"/>
</dbReference>